<dbReference type="KEGG" id="samy:DB32_006700"/>
<dbReference type="PANTHER" id="PTHR42693">
    <property type="entry name" value="ARYLSULFATASE FAMILY MEMBER"/>
    <property type="match status" value="1"/>
</dbReference>
<dbReference type="InterPro" id="IPR000917">
    <property type="entry name" value="Sulfatase_N"/>
</dbReference>
<feature type="transmembrane region" description="Helical" evidence="7">
    <location>
        <begin position="414"/>
        <end position="434"/>
    </location>
</feature>
<feature type="transmembrane region" description="Helical" evidence="7">
    <location>
        <begin position="112"/>
        <end position="135"/>
    </location>
</feature>
<proteinExistence type="inferred from homology"/>
<sequence length="978" mass="105449">MGVKVVLAIAMLAYIVRTVGGQRGAEGIGEVMARLRWEWIAVALGVHVVGTSANVVRWRALLKGQGIRPNLSFLIGSLLIARFFGAVAPGGFTGFGGWRIYDVAKHTGKVARAVATIAVETLVGMLAFGSVVMLGSAFGARFLGSSGVLLVNAAFGSIIALGVLFLARPFLFATLASLLPAKIRVRVQTLIDSLQAYRGKSSILVTAVLCAIVTHTTHFLIYVCTAQAVGATQVGVGEVFFGSALQILATMVPITPNGIGVRELTALALYESVGVSTAVAVLIPVLGFAVEMSVSMTGAFFFLARRSGYAPTIEVDDPDREKVAAAAIPEVPEHAWPQIGRGVTIGLGAGLLAGSIVGIGEGLVVVASGRTGWWVIAYGAIAYSMFCALGGAMMGAFLAWTGRLLKREAVAEPAAYARSAAMMVAVIALGLGAFRIRRDVFEEQLRWVSAQGLAVLLGCVLAAVVLYLALAATIRFVVARKPGAVMLRAWGSPAVVSALVIVLGITTVLAGGQPAEAANGRTRPPAHLPPEHQGAGNVLVVVVDTLRADHLPSYGYESGRTPNLDAFAQDAIRFDQAFANASWTRPSFASIMTGRYPSSHGVMAKSDALPEDLVTMAEAYASSGWHTTGFVTNYNVGPYFHFDQGFDEYHYLEPEFVLWADDSAAKLLLVQFLRQRIEGVRDAFFGVQPGTAYRDAETVNSHLFHWLDRAPREPWMMFVGYMDPHDPYFEHPYTGSGYGRAAHQAPSLEEADHLRRLYDGEITYWDEHFGRLVEDLRRRGLYDDMTIVITADHGEEFGDHGGFWHGTTLYDEQIRVPLFVKLPRGRRAGTVVRHWVQSVDIMPTLLAEAGIERPDGVQGGSLFEGTSRVYAEESHEGNVLESVRELRGTDELKLITANAGNPRGLPVRELFRTDLDPRETRDVSPDDASGLEHTERALQAARVQAAQGAVQGEEVELDPDSRRQLCELGYLTGEACEQ</sequence>
<evidence type="ECO:0000256" key="5">
    <source>
        <dbReference type="ARBA" id="ARBA00022989"/>
    </source>
</evidence>
<feature type="transmembrane region" description="Helical" evidence="7">
    <location>
        <begin position="275"/>
        <end position="303"/>
    </location>
</feature>
<dbReference type="SUPFAM" id="SSF53649">
    <property type="entry name" value="Alkaline phosphatase-like"/>
    <property type="match status" value="1"/>
</dbReference>
<keyword evidence="4 7" id="KW-0812">Transmembrane</keyword>
<evidence type="ECO:0000259" key="8">
    <source>
        <dbReference type="Pfam" id="PF00884"/>
    </source>
</evidence>
<evidence type="ECO:0000256" key="4">
    <source>
        <dbReference type="ARBA" id="ARBA00022692"/>
    </source>
</evidence>
<feature type="transmembrane region" description="Helical" evidence="7">
    <location>
        <begin position="454"/>
        <end position="478"/>
    </location>
</feature>
<feature type="transmembrane region" description="Helical" evidence="7">
    <location>
        <begin position="37"/>
        <end position="58"/>
    </location>
</feature>
<feature type="transmembrane region" description="Helical" evidence="7">
    <location>
        <begin position="203"/>
        <end position="224"/>
    </location>
</feature>
<dbReference type="InterPro" id="IPR022791">
    <property type="entry name" value="L-PG_synthase/AglD"/>
</dbReference>
<dbReference type="EMBL" id="CP011125">
    <property type="protein sequence ID" value="AKF09551.1"/>
    <property type="molecule type" value="Genomic_DNA"/>
</dbReference>
<name>A0A0F6YMQ8_9BACT</name>
<gene>
    <name evidence="9" type="ORF">DB32_006700</name>
</gene>
<dbReference type="CDD" id="cd16148">
    <property type="entry name" value="sulfatase_like"/>
    <property type="match status" value="1"/>
</dbReference>
<feature type="transmembrane region" description="Helical" evidence="7">
    <location>
        <begin position="373"/>
        <end position="402"/>
    </location>
</feature>
<dbReference type="STRING" id="927083.DB32_006700"/>
<dbReference type="InterPro" id="IPR050738">
    <property type="entry name" value="Sulfatase"/>
</dbReference>
<reference evidence="9 10" key="1">
    <citation type="submission" date="2015-03" db="EMBL/GenBank/DDBJ databases">
        <title>Genome assembly of Sandaracinus amylolyticus DSM 53668.</title>
        <authorList>
            <person name="Sharma G."/>
            <person name="Subramanian S."/>
        </authorList>
    </citation>
    <scope>NUCLEOTIDE SEQUENCE [LARGE SCALE GENOMIC DNA]</scope>
    <source>
        <strain evidence="9 10">DSM 53668</strain>
    </source>
</reference>
<keyword evidence="3" id="KW-1003">Cell membrane</keyword>
<evidence type="ECO:0000256" key="1">
    <source>
        <dbReference type="ARBA" id="ARBA00004651"/>
    </source>
</evidence>
<organism evidence="9 10">
    <name type="scientific">Sandaracinus amylolyticus</name>
    <dbReference type="NCBI Taxonomy" id="927083"/>
    <lineage>
        <taxon>Bacteria</taxon>
        <taxon>Pseudomonadati</taxon>
        <taxon>Myxococcota</taxon>
        <taxon>Polyangia</taxon>
        <taxon>Polyangiales</taxon>
        <taxon>Sandaracinaceae</taxon>
        <taxon>Sandaracinus</taxon>
    </lineage>
</organism>
<evidence type="ECO:0000256" key="6">
    <source>
        <dbReference type="ARBA" id="ARBA00023136"/>
    </source>
</evidence>
<feature type="transmembrane region" description="Helical" evidence="7">
    <location>
        <begin position="70"/>
        <end position="92"/>
    </location>
</feature>
<dbReference type="PANTHER" id="PTHR42693:SF33">
    <property type="entry name" value="ARYLSULFATASE"/>
    <property type="match status" value="1"/>
</dbReference>
<evidence type="ECO:0000313" key="10">
    <source>
        <dbReference type="Proteomes" id="UP000034883"/>
    </source>
</evidence>
<comment type="subcellular location">
    <subcellularLocation>
        <location evidence="1">Cell membrane</location>
        <topology evidence="1">Multi-pass membrane protein</topology>
    </subcellularLocation>
</comment>
<dbReference type="InterPro" id="IPR017850">
    <property type="entry name" value="Alkaline_phosphatase_core_sf"/>
</dbReference>
<dbReference type="Pfam" id="PF03706">
    <property type="entry name" value="LPG_synthase_TM"/>
    <property type="match status" value="1"/>
</dbReference>
<keyword evidence="6 7" id="KW-0472">Membrane</keyword>
<dbReference type="GO" id="GO:0005886">
    <property type="term" value="C:plasma membrane"/>
    <property type="evidence" value="ECO:0007669"/>
    <property type="project" value="UniProtKB-SubCell"/>
</dbReference>
<dbReference type="Proteomes" id="UP000034883">
    <property type="component" value="Chromosome"/>
</dbReference>
<feature type="transmembrane region" description="Helical" evidence="7">
    <location>
        <begin position="490"/>
        <end position="512"/>
    </location>
</feature>
<feature type="transmembrane region" description="Helical" evidence="7">
    <location>
        <begin position="236"/>
        <end position="255"/>
    </location>
</feature>
<feature type="domain" description="Sulfatase N-terminal" evidence="8">
    <location>
        <begin position="537"/>
        <end position="851"/>
    </location>
</feature>
<feature type="transmembrane region" description="Helical" evidence="7">
    <location>
        <begin position="345"/>
        <end position="367"/>
    </location>
</feature>
<dbReference type="Pfam" id="PF00884">
    <property type="entry name" value="Sulfatase"/>
    <property type="match status" value="1"/>
</dbReference>
<feature type="transmembrane region" description="Helical" evidence="7">
    <location>
        <begin position="147"/>
        <end position="167"/>
    </location>
</feature>
<keyword evidence="5 7" id="KW-1133">Transmembrane helix</keyword>
<protein>
    <submittedName>
        <fullName evidence="9">Choline-sulfatase</fullName>
    </submittedName>
</protein>
<dbReference type="AlphaFoldDB" id="A0A0F6YMQ8"/>
<evidence type="ECO:0000256" key="2">
    <source>
        <dbReference type="ARBA" id="ARBA00008779"/>
    </source>
</evidence>
<evidence type="ECO:0000256" key="7">
    <source>
        <dbReference type="SAM" id="Phobius"/>
    </source>
</evidence>
<accession>A0A0F6YMQ8</accession>
<dbReference type="Gene3D" id="3.40.720.10">
    <property type="entry name" value="Alkaline Phosphatase, subunit A"/>
    <property type="match status" value="1"/>
</dbReference>
<dbReference type="GO" id="GO:0004065">
    <property type="term" value="F:arylsulfatase activity"/>
    <property type="evidence" value="ECO:0007669"/>
    <property type="project" value="TreeGrafter"/>
</dbReference>
<evidence type="ECO:0000313" key="9">
    <source>
        <dbReference type="EMBL" id="AKF09551.1"/>
    </source>
</evidence>
<keyword evidence="10" id="KW-1185">Reference proteome</keyword>
<comment type="similarity">
    <text evidence="2">Belongs to the sulfatase family.</text>
</comment>
<evidence type="ECO:0000256" key="3">
    <source>
        <dbReference type="ARBA" id="ARBA00022475"/>
    </source>
</evidence>